<evidence type="ECO:0000256" key="6">
    <source>
        <dbReference type="SAM" id="Phobius"/>
    </source>
</evidence>
<feature type="transmembrane region" description="Helical" evidence="6">
    <location>
        <begin position="409"/>
        <end position="430"/>
    </location>
</feature>
<gene>
    <name evidence="8" type="ORF">BZ3500_MVSOF-1268-A1-R1_CHR11-1G03153</name>
</gene>
<dbReference type="PRINTS" id="PR00776">
    <property type="entry name" value="HEMOGLOBNASE"/>
</dbReference>
<keyword evidence="6" id="KW-0472">Membrane</keyword>
<organism evidence="8 9">
    <name type="scientific">Microbotryum saponariae</name>
    <dbReference type="NCBI Taxonomy" id="289078"/>
    <lineage>
        <taxon>Eukaryota</taxon>
        <taxon>Fungi</taxon>
        <taxon>Dikarya</taxon>
        <taxon>Basidiomycota</taxon>
        <taxon>Pucciniomycotina</taxon>
        <taxon>Microbotryomycetes</taxon>
        <taxon>Microbotryales</taxon>
        <taxon>Microbotryaceae</taxon>
        <taxon>Microbotryum</taxon>
    </lineage>
</organism>
<keyword evidence="9" id="KW-1185">Reference proteome</keyword>
<dbReference type="PIRSF" id="PIRSF019663">
    <property type="entry name" value="Legumain"/>
    <property type="match status" value="1"/>
</dbReference>
<evidence type="ECO:0000313" key="8">
    <source>
        <dbReference type="EMBL" id="SDA03713.1"/>
    </source>
</evidence>
<dbReference type="STRING" id="289078.A0A2X0LWB7"/>
<feature type="signal peptide" evidence="7">
    <location>
        <begin position="1"/>
        <end position="24"/>
    </location>
</feature>
<evidence type="ECO:0000256" key="4">
    <source>
        <dbReference type="ARBA" id="ARBA00022729"/>
    </source>
</evidence>
<dbReference type="Proteomes" id="UP000249723">
    <property type="component" value="Unassembled WGS sequence"/>
</dbReference>
<dbReference type="GO" id="GO:0006508">
    <property type="term" value="P:proteolysis"/>
    <property type="evidence" value="ECO:0007669"/>
    <property type="project" value="InterPro"/>
</dbReference>
<dbReference type="InterPro" id="IPR028361">
    <property type="entry name" value="GPI_transamidase"/>
</dbReference>
<keyword evidence="3" id="KW-0337">GPI-anchor biosynthesis</keyword>
<dbReference type="EMBL" id="FMWP01000138">
    <property type="protein sequence ID" value="SDA03713.1"/>
    <property type="molecule type" value="Genomic_DNA"/>
</dbReference>
<dbReference type="GO" id="GO:0003923">
    <property type="term" value="F:GPI-anchor transamidase activity"/>
    <property type="evidence" value="ECO:0007669"/>
    <property type="project" value="InterPro"/>
</dbReference>
<proteinExistence type="inferred from homology"/>
<comment type="pathway">
    <text evidence="1">Glycolipid biosynthesis; glycosylphosphatidylinositol-anchor biosynthesis.</text>
</comment>
<dbReference type="PIRSF" id="PIRSF500138">
    <property type="entry name" value="GPI8"/>
    <property type="match status" value="1"/>
</dbReference>
<evidence type="ECO:0000256" key="2">
    <source>
        <dbReference type="ARBA" id="ARBA00009941"/>
    </source>
</evidence>
<feature type="region of interest" description="Disordered" evidence="5">
    <location>
        <begin position="275"/>
        <end position="307"/>
    </location>
</feature>
<dbReference type="PANTHER" id="PTHR48067:SF1">
    <property type="entry name" value="GPI-ANCHOR TRANSAMIDASE"/>
    <property type="match status" value="1"/>
</dbReference>
<reference evidence="9" key="1">
    <citation type="submission" date="2016-10" db="EMBL/GenBank/DDBJ databases">
        <authorList>
            <person name="Jeantristanb JTB J.-T."/>
            <person name="Ricardo R."/>
        </authorList>
    </citation>
    <scope>NUCLEOTIDE SEQUENCE [LARGE SCALE GENOMIC DNA]</scope>
</reference>
<dbReference type="AlphaFoldDB" id="A0A2X0LWB7"/>
<dbReference type="PANTHER" id="PTHR48067">
    <property type="entry name" value="GPI-ANCHOR TRANSAMIDASE"/>
    <property type="match status" value="1"/>
</dbReference>
<evidence type="ECO:0000313" key="9">
    <source>
        <dbReference type="Proteomes" id="UP000249723"/>
    </source>
</evidence>
<keyword evidence="6" id="KW-0812">Transmembrane</keyword>
<keyword evidence="6" id="KW-1133">Transmembrane helix</keyword>
<name>A0A2X0LWB7_9BASI</name>
<dbReference type="Pfam" id="PF01650">
    <property type="entry name" value="Peptidase_C13"/>
    <property type="match status" value="2"/>
</dbReference>
<evidence type="ECO:0000256" key="5">
    <source>
        <dbReference type="SAM" id="MobiDB-lite"/>
    </source>
</evidence>
<comment type="similarity">
    <text evidence="2">Belongs to the peptidase C13 family.</text>
</comment>
<accession>A0A2X0LWB7</accession>
<dbReference type="GO" id="GO:0006506">
    <property type="term" value="P:GPI anchor biosynthetic process"/>
    <property type="evidence" value="ECO:0007669"/>
    <property type="project" value="UniProtKB-UniPathway"/>
</dbReference>
<evidence type="ECO:0000256" key="1">
    <source>
        <dbReference type="ARBA" id="ARBA00004687"/>
    </source>
</evidence>
<feature type="chain" id="PRO_5027619789" evidence="7">
    <location>
        <begin position="25"/>
        <end position="444"/>
    </location>
</feature>
<dbReference type="Gene3D" id="3.40.50.1460">
    <property type="match status" value="1"/>
</dbReference>
<dbReference type="UniPathway" id="UPA00196"/>
<dbReference type="InterPro" id="IPR001096">
    <property type="entry name" value="Peptidase_C13"/>
</dbReference>
<evidence type="ECO:0000256" key="3">
    <source>
        <dbReference type="ARBA" id="ARBA00022502"/>
    </source>
</evidence>
<keyword evidence="4 7" id="KW-0732">Signal</keyword>
<protein>
    <submittedName>
        <fullName evidence="8">BZ3500_MvSof-1268-A1-R1_Chr11-1g03153 protein</fullName>
    </submittedName>
</protein>
<sequence length="444" mass="49414">MLQPRQLLLLLLALLLSHLVLLDAAPSTNNWAVLVCSSRFWFNYRHMANTLAMYRTVKRLGIPDSQIILMLADDVACNPRNPFAGTVYSNADRRYDLYGTSIEVDYKGEEVSVETFLRLLSGRVPESTPVNKRLLTDERSNIFIYMTGHGGDEFLKFQDSEEVSAFDLADALGAMWEKKRWVGFDEDRGGFSSMNPSTASHRYHEILFMVDTCQANTLYTKFYSPNIIATGSSAKGENSYSHHADNDIGVAVTDRYTHHVLNYLEGINKTSNATLQDLVSSPPPPPPPRRHLPRTAETDSTPPLPLPTKFDTFSFEKFESNAGIRTDLYPRPVDQVLLTDFFGGVAQVEISTEEEFDSSIELDDNVDDSTTSEKEVVPMPLIPLKRRLLSTSIASTGSEKVYKGETIRLYSIITVVLVLVGLQVLATIVGQASGVIEGVKTKVS</sequence>
<dbReference type="GO" id="GO:0016255">
    <property type="term" value="P:attachment of GPI anchor to protein"/>
    <property type="evidence" value="ECO:0007669"/>
    <property type="project" value="InterPro"/>
</dbReference>
<evidence type="ECO:0000256" key="7">
    <source>
        <dbReference type="SAM" id="SignalP"/>
    </source>
</evidence>
<dbReference type="GO" id="GO:0042765">
    <property type="term" value="C:GPI-anchor transamidase complex"/>
    <property type="evidence" value="ECO:0007669"/>
    <property type="project" value="InterPro"/>
</dbReference>